<dbReference type="Proteomes" id="UP000471501">
    <property type="component" value="Unassembled WGS sequence"/>
</dbReference>
<dbReference type="EMBL" id="WSTB01000003">
    <property type="protein sequence ID" value="MWB94016.1"/>
    <property type="molecule type" value="Genomic_DNA"/>
</dbReference>
<dbReference type="AlphaFoldDB" id="A0A6I4NHR5"/>
<comment type="caution">
    <text evidence="1">The sequence shown here is derived from an EMBL/GenBank/DDBJ whole genome shotgun (WGS) entry which is preliminary data.</text>
</comment>
<dbReference type="RefSeq" id="WP_160373940.1">
    <property type="nucleotide sequence ID" value="NZ_WSTB01000003.1"/>
</dbReference>
<sequence>MTINEFIGKYKSDNFSSYIKENATIDYWNDLIKTYKLEKLNFTSIELLALSLNSELLENGNLLGVRFDGFCERQIKKIEIENQYQPKQNEKKVKSLGMIEKLHIGFKDIHNEKIYKLDLSEEQKKALGLNNNKSDKSIWDYFDAYLSDKKLKEHLITEFQKSIDKTLPKAVKESCLYCTGNDKTIKQEDKKCYNYLVEGQMNEFFAVWWFVNIVENNKQLLFEKEALKKLSVKLYECFLFKDGRVFFDLKKLTMYCLEQGFLTLSNIFAKNDKIHSLEIINRAIDDLDSEYLSITMFDKGKPYHIEPQKMFLKSKRKSIKEQLKIDRLKNKQTPPQQTEPLFNNEAKKELHNHIFKDNAFVVWERLFENFNINETKRTDLRFMYEIMKYKEQIHKTVTVKNITDWINDTYQFSIEKLQYTNIKNKSNESRMSIYNLIK</sequence>
<evidence type="ECO:0000313" key="2">
    <source>
        <dbReference type="Proteomes" id="UP000471501"/>
    </source>
</evidence>
<name>A0A6I4NHR5_9FLAO</name>
<reference evidence="1 2" key="1">
    <citation type="submission" date="2019-12" db="EMBL/GenBank/DDBJ databases">
        <authorList>
            <person name="Kim Y.S."/>
        </authorList>
    </citation>
    <scope>NUCLEOTIDE SEQUENCE [LARGE SCALE GENOMIC DNA]</scope>
    <source>
        <strain evidence="1 2">GA093</strain>
    </source>
</reference>
<proteinExistence type="predicted"/>
<gene>
    <name evidence="1" type="ORF">GON26_06555</name>
</gene>
<evidence type="ECO:0000313" key="1">
    <source>
        <dbReference type="EMBL" id="MWB94016.1"/>
    </source>
</evidence>
<protein>
    <submittedName>
        <fullName evidence="1">Uncharacterized protein</fullName>
    </submittedName>
</protein>
<keyword evidence="2" id="KW-1185">Reference proteome</keyword>
<accession>A0A6I4NHR5</accession>
<organism evidence="1 2">
    <name type="scientific">Flavobacterium hydrocarbonoxydans</name>
    <dbReference type="NCBI Taxonomy" id="2683249"/>
    <lineage>
        <taxon>Bacteria</taxon>
        <taxon>Pseudomonadati</taxon>
        <taxon>Bacteroidota</taxon>
        <taxon>Flavobacteriia</taxon>
        <taxon>Flavobacteriales</taxon>
        <taxon>Flavobacteriaceae</taxon>
        <taxon>Flavobacterium</taxon>
    </lineage>
</organism>